<organism evidence="3 4">
    <name type="scientific">Shewanella inventionis</name>
    <dbReference type="NCBI Taxonomy" id="1738770"/>
    <lineage>
        <taxon>Bacteria</taxon>
        <taxon>Pseudomonadati</taxon>
        <taxon>Pseudomonadota</taxon>
        <taxon>Gammaproteobacteria</taxon>
        <taxon>Alteromonadales</taxon>
        <taxon>Shewanellaceae</taxon>
        <taxon>Shewanella</taxon>
    </lineage>
</organism>
<dbReference type="Pfam" id="PF01526">
    <property type="entry name" value="DDE_Tnp_Tn3"/>
    <property type="match status" value="1"/>
</dbReference>
<reference evidence="4" key="1">
    <citation type="journal article" date="2019" name="Int. J. Syst. Evol. Microbiol.">
        <title>The Global Catalogue of Microorganisms (GCM) 10K type strain sequencing project: providing services to taxonomists for standard genome sequencing and annotation.</title>
        <authorList>
            <consortium name="The Broad Institute Genomics Platform"/>
            <consortium name="The Broad Institute Genome Sequencing Center for Infectious Disease"/>
            <person name="Wu L."/>
            <person name="Ma J."/>
        </authorList>
    </citation>
    <scope>NUCLEOTIDE SEQUENCE [LARGE SCALE GENOMIC DNA]</scope>
    <source>
        <strain evidence="4">CGMCC 1.15339</strain>
    </source>
</reference>
<evidence type="ECO:0000259" key="1">
    <source>
        <dbReference type="Pfam" id="PF01526"/>
    </source>
</evidence>
<dbReference type="EMBL" id="BMII01000030">
    <property type="protein sequence ID" value="GGB69397.1"/>
    <property type="molecule type" value="Genomic_DNA"/>
</dbReference>
<name>A0ABQ1JIN2_9GAMM</name>
<proteinExistence type="predicted"/>
<comment type="caution">
    <text evidence="3">The sequence shown here is derived from an EMBL/GenBank/DDBJ whole genome shotgun (WGS) entry which is preliminary data.</text>
</comment>
<evidence type="ECO:0000313" key="4">
    <source>
        <dbReference type="Proteomes" id="UP000617555"/>
    </source>
</evidence>
<evidence type="ECO:0008006" key="5">
    <source>
        <dbReference type="Google" id="ProtNLM"/>
    </source>
</evidence>
<protein>
    <recommendedName>
        <fullName evidence="5">Tn3 family transposase</fullName>
    </recommendedName>
</protein>
<dbReference type="InterPro" id="IPR002513">
    <property type="entry name" value="Tn3_Tnp_DDE_dom"/>
</dbReference>
<gene>
    <name evidence="3" type="ORF">GCM10011607_32510</name>
</gene>
<dbReference type="InterPro" id="IPR025296">
    <property type="entry name" value="DUF4158"/>
</dbReference>
<feature type="domain" description="DUF4158" evidence="2">
    <location>
        <begin position="7"/>
        <end position="170"/>
    </location>
</feature>
<evidence type="ECO:0000259" key="2">
    <source>
        <dbReference type="Pfam" id="PF13700"/>
    </source>
</evidence>
<sequence>MTAKEQFLTNQQRYQPLMLPQRFSEEEMVRDWTLSRRDCQVVNKYRKQYRLGFAIQLCAMRLYGRFLYQLHDLSSRVISYLSSQLDLPPTLTVDVPEREATLLEHRNNILKYLGFQRFDNKAEADLDRWIEEHARQGLLPDELFHRAERYLLLNRIVLPGPSTIERQIIRICNQVHTQLFEQVFDQMSPELRGAIDDLLQTTDGNQRTYFNQLKEYPPAAKISSLKRYLERYDNLVATGINEFEEKVIDTAFLHYLYRLTKRYTAKDMKRFKDHKRYALMVCFLLESRKILLDNLVKMHDQYMTELCRQTRNSHDKKHKEFRKRQKKAIDAVLDTTHVLLEWPEEQPLYKNDLWQRIDEKHLLASIEDLHIFKRLEERGYCDLLLTRYPSLRKYFSDFIRLPFEVAKGSGPLIKAIQFVRQLDDGDLKKLPENTPTAFIPRELRRSLKDQTGNINRNVWEMGLALAMKDALRSGDLYLPQSKQHVSFWDLTLNEPNWDETKHTVYTELQQPLPHEVRSAISTQFHEAVSAAQKRFGLDNFAEIHNGRLKLKRDDKLDVPDKVNQLLMEVDQMTHYSRHFVPIQHHQSRPKNFYKSLMAAIISQATNLGVVSMSNSVNGVTVDMLRHILQYYIREETLVNASAEIVNQHHELPLSAVYGSGTLSS</sequence>
<keyword evidence="4" id="KW-1185">Reference proteome</keyword>
<accession>A0ABQ1JIN2</accession>
<evidence type="ECO:0000313" key="3">
    <source>
        <dbReference type="EMBL" id="GGB69397.1"/>
    </source>
</evidence>
<feature type="domain" description="Tn3 transposase DDE" evidence="1">
    <location>
        <begin position="565"/>
        <end position="664"/>
    </location>
</feature>
<dbReference type="Proteomes" id="UP000617555">
    <property type="component" value="Unassembled WGS sequence"/>
</dbReference>
<dbReference type="Pfam" id="PF13700">
    <property type="entry name" value="DUF4158"/>
    <property type="match status" value="1"/>
</dbReference>